<dbReference type="Proteomes" id="UP001519460">
    <property type="component" value="Unassembled WGS sequence"/>
</dbReference>
<feature type="non-terminal residue" evidence="2">
    <location>
        <position position="1"/>
    </location>
</feature>
<evidence type="ECO:0000256" key="1">
    <source>
        <dbReference type="SAM" id="MobiDB-lite"/>
    </source>
</evidence>
<feature type="region of interest" description="Disordered" evidence="1">
    <location>
        <begin position="17"/>
        <end position="61"/>
    </location>
</feature>
<reference evidence="2 3" key="1">
    <citation type="journal article" date="2023" name="Sci. Data">
        <title>Genome assembly of the Korean intertidal mud-creeper Batillaria attramentaria.</title>
        <authorList>
            <person name="Patra A.K."/>
            <person name="Ho P.T."/>
            <person name="Jun S."/>
            <person name="Lee S.J."/>
            <person name="Kim Y."/>
            <person name="Won Y.J."/>
        </authorList>
    </citation>
    <scope>NUCLEOTIDE SEQUENCE [LARGE SCALE GENOMIC DNA]</scope>
    <source>
        <strain evidence="2">Wonlab-2016</strain>
    </source>
</reference>
<keyword evidence="3" id="KW-1185">Reference proteome</keyword>
<protein>
    <submittedName>
        <fullName evidence="2">Uncharacterized protein</fullName>
    </submittedName>
</protein>
<dbReference type="EMBL" id="JACVVK020000460">
    <property type="protein sequence ID" value="KAK7473720.1"/>
    <property type="molecule type" value="Genomic_DNA"/>
</dbReference>
<evidence type="ECO:0000313" key="2">
    <source>
        <dbReference type="EMBL" id="KAK7473720.1"/>
    </source>
</evidence>
<accession>A0ABD0JFM2</accession>
<dbReference type="AlphaFoldDB" id="A0ABD0JFM2"/>
<sequence>FSLAGEIVVQEAGQGVGVGGVDEGVQRARGRGGGWGEQKVPRADGPGTNSSETASGIGQPH</sequence>
<organism evidence="2 3">
    <name type="scientific">Batillaria attramentaria</name>
    <dbReference type="NCBI Taxonomy" id="370345"/>
    <lineage>
        <taxon>Eukaryota</taxon>
        <taxon>Metazoa</taxon>
        <taxon>Spiralia</taxon>
        <taxon>Lophotrochozoa</taxon>
        <taxon>Mollusca</taxon>
        <taxon>Gastropoda</taxon>
        <taxon>Caenogastropoda</taxon>
        <taxon>Sorbeoconcha</taxon>
        <taxon>Cerithioidea</taxon>
        <taxon>Batillariidae</taxon>
        <taxon>Batillaria</taxon>
    </lineage>
</organism>
<feature type="compositionally biased region" description="Polar residues" evidence="1">
    <location>
        <begin position="47"/>
        <end position="61"/>
    </location>
</feature>
<name>A0ABD0JFM2_9CAEN</name>
<proteinExistence type="predicted"/>
<gene>
    <name evidence="2" type="ORF">BaRGS_00035047</name>
</gene>
<evidence type="ECO:0000313" key="3">
    <source>
        <dbReference type="Proteomes" id="UP001519460"/>
    </source>
</evidence>
<comment type="caution">
    <text evidence="2">The sequence shown here is derived from an EMBL/GenBank/DDBJ whole genome shotgun (WGS) entry which is preliminary data.</text>
</comment>